<dbReference type="KEGG" id="acz:Acaty_c1188"/>
<dbReference type="Proteomes" id="UP000005522">
    <property type="component" value="Chromosome"/>
</dbReference>
<keyword evidence="1" id="KW-0472">Membrane</keyword>
<dbReference type="HOGENOM" id="CLU_1754866_0_0_6"/>
<dbReference type="EMBL" id="CP005986">
    <property type="protein sequence ID" value="AIA55056.1"/>
    <property type="molecule type" value="Genomic_DNA"/>
</dbReference>
<dbReference type="NCBIfam" id="TIGR02532">
    <property type="entry name" value="IV_pilin_GFxxxE"/>
    <property type="match status" value="1"/>
</dbReference>
<dbReference type="eggNOG" id="COG4967">
    <property type="taxonomic scope" value="Bacteria"/>
</dbReference>
<feature type="transmembrane region" description="Helical" evidence="1">
    <location>
        <begin position="20"/>
        <end position="41"/>
    </location>
</feature>
<accession>A0A059ZYI0</accession>
<dbReference type="PROSITE" id="PS00409">
    <property type="entry name" value="PROKAR_NTER_METHYL"/>
    <property type="match status" value="1"/>
</dbReference>
<dbReference type="Pfam" id="PF07963">
    <property type="entry name" value="N_methyl"/>
    <property type="match status" value="1"/>
</dbReference>
<dbReference type="InterPro" id="IPR012902">
    <property type="entry name" value="N_methyl_site"/>
</dbReference>
<dbReference type="AlphaFoldDB" id="A0A059ZYI0"/>
<proteinExistence type="predicted"/>
<keyword evidence="1" id="KW-1133">Transmembrane helix</keyword>
<dbReference type="RefSeq" id="WP_038472680.1">
    <property type="nucleotide sequence ID" value="NZ_CP005986.1"/>
</dbReference>
<sequence>MPRNRAFPCIRSSERGFSLIEAMVALAIFAIGSLGILSLFLGSFSSSAENQNLTSGYEIAQSAIGVLRANGSNALAMNGATVTPSGASNVALAPVASVMSAYGMAPQAQVSLTVSSLLGSQQCPCSATVSVSWGGGAQTYQSQTVVGY</sequence>
<organism evidence="2 3">
    <name type="scientific">Acidithiobacillus caldus (strain ATCC 51756 / DSM 8584 / KU)</name>
    <dbReference type="NCBI Taxonomy" id="637389"/>
    <lineage>
        <taxon>Bacteria</taxon>
        <taxon>Pseudomonadati</taxon>
        <taxon>Pseudomonadota</taxon>
        <taxon>Acidithiobacillia</taxon>
        <taxon>Acidithiobacillales</taxon>
        <taxon>Acidithiobacillaceae</taxon>
        <taxon>Acidithiobacillus</taxon>
    </lineage>
</organism>
<keyword evidence="1" id="KW-0812">Transmembrane</keyword>
<name>A0A059ZYI0_ACICK</name>
<protein>
    <submittedName>
        <fullName evidence="2">Type IV fimbrial biogenesis protein PilV</fullName>
    </submittedName>
</protein>
<evidence type="ECO:0000313" key="2">
    <source>
        <dbReference type="EMBL" id="AIA55056.1"/>
    </source>
</evidence>
<reference evidence="2 3" key="1">
    <citation type="journal article" date="2009" name="J. Bacteriol.">
        <title>Draft genome sequence of the extremely acidophilic bacterium Acidithiobacillus caldus ATCC 51756 reveals metabolic versatility in the genus Acidithiobacillus.</title>
        <authorList>
            <person name="Valdes J."/>
            <person name="Quatrini R."/>
            <person name="Hallberg K."/>
            <person name="Dopson M."/>
            <person name="Valenzuela P.D."/>
            <person name="Holmes D.S."/>
        </authorList>
    </citation>
    <scope>NUCLEOTIDE SEQUENCE [LARGE SCALE GENOMIC DNA]</scope>
    <source>
        <strain evidence="3">ATCC 51756 / DSM 8584 / KU</strain>
    </source>
</reference>
<evidence type="ECO:0000256" key="1">
    <source>
        <dbReference type="SAM" id="Phobius"/>
    </source>
</evidence>
<gene>
    <name evidence="2" type="ORF">Acaty_c1188</name>
</gene>
<evidence type="ECO:0000313" key="3">
    <source>
        <dbReference type="Proteomes" id="UP000005522"/>
    </source>
</evidence>